<accession>U2TIU0</accession>
<dbReference type="GO" id="GO:0019288">
    <property type="term" value="P:isopentenyl diphosphate biosynthetic process, methylerythritol 4-phosphate pathway"/>
    <property type="evidence" value="ECO:0007669"/>
    <property type="project" value="TreeGrafter"/>
</dbReference>
<dbReference type="GO" id="GO:0016114">
    <property type="term" value="P:terpenoid biosynthetic process"/>
    <property type="evidence" value="ECO:0007669"/>
    <property type="project" value="InterPro"/>
</dbReference>
<dbReference type="GO" id="GO:0000287">
    <property type="term" value="F:magnesium ion binding"/>
    <property type="evidence" value="ECO:0007669"/>
    <property type="project" value="UniProtKB-ARBA"/>
</dbReference>
<dbReference type="eggNOG" id="COG1154">
    <property type="taxonomic scope" value="Bacteria"/>
</dbReference>
<dbReference type="GO" id="GO:0008661">
    <property type="term" value="F:1-deoxy-D-xylulose-5-phosphate synthase activity"/>
    <property type="evidence" value="ECO:0007669"/>
    <property type="project" value="InterPro"/>
</dbReference>
<evidence type="ECO:0000313" key="7">
    <source>
        <dbReference type="Proteomes" id="UP000016638"/>
    </source>
</evidence>
<evidence type="ECO:0000256" key="4">
    <source>
        <dbReference type="ARBA" id="ARBA00022842"/>
    </source>
</evidence>
<dbReference type="InterPro" id="IPR005477">
    <property type="entry name" value="Dxylulose-5-P_synthase"/>
</dbReference>
<organism evidence="6 7">
    <name type="scientific">Olsenella profusa F0195</name>
    <dbReference type="NCBI Taxonomy" id="1125712"/>
    <lineage>
        <taxon>Bacteria</taxon>
        <taxon>Bacillati</taxon>
        <taxon>Actinomycetota</taxon>
        <taxon>Coriobacteriia</taxon>
        <taxon>Coriobacteriales</taxon>
        <taxon>Atopobiaceae</taxon>
        <taxon>Olsenella</taxon>
    </lineage>
</organism>
<dbReference type="GO" id="GO:0005829">
    <property type="term" value="C:cytosol"/>
    <property type="evidence" value="ECO:0007669"/>
    <property type="project" value="TreeGrafter"/>
</dbReference>
<dbReference type="SUPFAM" id="SSF52518">
    <property type="entry name" value="Thiamin diphosphate-binding fold (THDP-binding)"/>
    <property type="match status" value="1"/>
</dbReference>
<evidence type="ECO:0000256" key="5">
    <source>
        <dbReference type="ARBA" id="ARBA00023052"/>
    </source>
</evidence>
<name>U2TIU0_9ACTN</name>
<dbReference type="PANTHER" id="PTHR43322">
    <property type="entry name" value="1-D-DEOXYXYLULOSE 5-PHOSPHATE SYNTHASE-RELATED"/>
    <property type="match status" value="1"/>
</dbReference>
<evidence type="ECO:0000256" key="1">
    <source>
        <dbReference type="ARBA" id="ARBA00001946"/>
    </source>
</evidence>
<evidence type="ECO:0000256" key="2">
    <source>
        <dbReference type="ARBA" id="ARBA00011738"/>
    </source>
</evidence>
<reference evidence="6 7" key="1">
    <citation type="submission" date="2013-08" db="EMBL/GenBank/DDBJ databases">
        <authorList>
            <person name="Durkin A.S."/>
            <person name="Haft D.R."/>
            <person name="McCorrison J."/>
            <person name="Torralba M."/>
            <person name="Gillis M."/>
            <person name="Haft D.H."/>
            <person name="Methe B."/>
            <person name="Sutton G."/>
            <person name="Nelson K.E."/>
        </authorList>
    </citation>
    <scope>NUCLEOTIDE SEQUENCE [LARGE SCALE GENOMIC DNA]</scope>
    <source>
        <strain evidence="6 7">F0195</strain>
    </source>
</reference>
<comment type="cofactor">
    <cofactor evidence="1">
        <name>Mg(2+)</name>
        <dbReference type="ChEBI" id="CHEBI:18420"/>
    </cofactor>
</comment>
<dbReference type="Gene3D" id="3.40.50.970">
    <property type="match status" value="1"/>
</dbReference>
<gene>
    <name evidence="6" type="ORF">HMPREF1316_0672</name>
</gene>
<keyword evidence="3" id="KW-0808">Transferase</keyword>
<evidence type="ECO:0000256" key="3">
    <source>
        <dbReference type="ARBA" id="ARBA00022679"/>
    </source>
</evidence>
<keyword evidence="7" id="KW-1185">Reference proteome</keyword>
<protein>
    <submittedName>
        <fullName evidence="6">Transketolase, thiamine pyrophosphate-binding domain protein</fullName>
    </submittedName>
</protein>
<dbReference type="STRING" id="1125712.HMPREF1316_0672"/>
<comment type="subunit">
    <text evidence="2">Homodimer.</text>
</comment>
<proteinExistence type="predicted"/>
<dbReference type="Proteomes" id="UP000016638">
    <property type="component" value="Unassembled WGS sequence"/>
</dbReference>
<dbReference type="PANTHER" id="PTHR43322:SF1">
    <property type="entry name" value="1-DEOXY-D-XYLULOSE-5-PHOSPHATE SYNTHASE"/>
    <property type="match status" value="1"/>
</dbReference>
<keyword evidence="4" id="KW-0460">Magnesium</keyword>
<dbReference type="Pfam" id="PF13292">
    <property type="entry name" value="DXP_synthase_N"/>
    <property type="match status" value="1"/>
</dbReference>
<dbReference type="PATRIC" id="fig|1125712.3.peg.2331"/>
<comment type="caution">
    <text evidence="6">The sequence shown here is derived from an EMBL/GenBank/DDBJ whole genome shotgun (WGS) entry which is preliminary data.</text>
</comment>
<dbReference type="AlphaFoldDB" id="U2TIU0"/>
<keyword evidence="5" id="KW-0786">Thiamine pyrophosphate</keyword>
<evidence type="ECO:0000313" key="6">
    <source>
        <dbReference type="EMBL" id="ERL06128.1"/>
    </source>
</evidence>
<dbReference type="InterPro" id="IPR029061">
    <property type="entry name" value="THDP-binding"/>
</dbReference>
<sequence length="125" mass="12955">MGHASTSVSLALGLAKARDLTGGTENVIAVIGDGSLSGGEALEALDVAGGELNSSLIIVFNDNQMSIAENHGGISRRMVRHCLLPLREDRYVAPPFQSAHAMHLICIPRGVCPVGGLQNPIACAL</sequence>
<dbReference type="EMBL" id="AWEZ01000069">
    <property type="protein sequence ID" value="ERL06128.1"/>
    <property type="molecule type" value="Genomic_DNA"/>
</dbReference>